<feature type="binding site" evidence="10">
    <location>
        <begin position="95"/>
        <end position="101"/>
    </location>
    <ligand>
        <name>ATP</name>
        <dbReference type="ChEBI" id="CHEBI:30616"/>
    </ligand>
</feature>
<dbReference type="GO" id="GO:0005524">
    <property type="term" value="F:ATP binding"/>
    <property type="evidence" value="ECO:0007669"/>
    <property type="project" value="UniProtKB-UniRule"/>
</dbReference>
<evidence type="ECO:0000313" key="14">
    <source>
        <dbReference type="EMBL" id="ARN78408.1"/>
    </source>
</evidence>
<evidence type="ECO:0000256" key="6">
    <source>
        <dbReference type="ARBA" id="ARBA00022960"/>
    </source>
</evidence>
<dbReference type="Gene3D" id="3.40.1190.10">
    <property type="entry name" value="Mur-like, catalytic domain"/>
    <property type="match status" value="1"/>
</dbReference>
<evidence type="ECO:0000259" key="13">
    <source>
        <dbReference type="Pfam" id="PF08245"/>
    </source>
</evidence>
<dbReference type="PANTHER" id="PTHR43024:SF1">
    <property type="entry name" value="UDP-N-ACETYLMURAMOYL-TRIPEPTIDE--D-ALANYL-D-ALANINE LIGASE"/>
    <property type="match status" value="1"/>
</dbReference>
<comment type="pathway">
    <text evidence="10 11">Cell wall biogenesis; peptidoglycan biosynthesis.</text>
</comment>
<sequence length="415" mass="46619">MKKLYDLFINSKGISTDTRSLEKGQFFFALSGENFNADAFVNEALSKGASHVVCTDPNFNNNPQVTVVENALTTLQELAGYHRQNFSFPIIALTGSNGKTTTKELILNVLSQKLKVKATIGNFNNHIGVPLTLLSFPTDLDAGIVEMGANHQKEIAELCKIAKPDIGMITNYGKAHMEGFEGIEGIKKGKSEMYDFLRENSGKAIVATWDQEQEMRSQGIDRYFTTSKANLNKIDPFINLDYEDINVSTHLTGAYNYHNILFAITIGEYFGLSSEQIKDGIEGYIPSNNRSQIINKTDLKIILDAYNANPSSMSVALENLAKQDVDHKIAILGDMFELGEYSQEEHQKIADLSETLSIDRTILIGQQFYKTIGNQERFENFEDYSKRYRNHKLKGLILIKGSRGMKLERCLELFD</sequence>
<dbReference type="OrthoDB" id="9801978at2"/>
<dbReference type="GO" id="GO:0071555">
    <property type="term" value="P:cell wall organization"/>
    <property type="evidence" value="ECO:0007669"/>
    <property type="project" value="UniProtKB-KW"/>
</dbReference>
<evidence type="ECO:0000259" key="12">
    <source>
        <dbReference type="Pfam" id="PF02875"/>
    </source>
</evidence>
<proteinExistence type="inferred from homology"/>
<evidence type="ECO:0000313" key="15">
    <source>
        <dbReference type="Proteomes" id="UP000193431"/>
    </source>
</evidence>
<evidence type="ECO:0000256" key="4">
    <source>
        <dbReference type="ARBA" id="ARBA00022741"/>
    </source>
</evidence>
<dbReference type="RefSeq" id="WP_085767212.1">
    <property type="nucleotide sequence ID" value="NZ_CP019344.1"/>
</dbReference>
<dbReference type="GO" id="GO:0008766">
    <property type="term" value="F:UDP-N-acetylmuramoylalanyl-D-glutamyl-2,6-diaminopimelate-D-alanyl-D-alanine ligase activity"/>
    <property type="evidence" value="ECO:0007669"/>
    <property type="project" value="RHEA"/>
</dbReference>
<dbReference type="Proteomes" id="UP000193431">
    <property type="component" value="Chromosome"/>
</dbReference>
<dbReference type="EMBL" id="CP019344">
    <property type="protein sequence ID" value="ARN78408.1"/>
    <property type="molecule type" value="Genomic_DNA"/>
</dbReference>
<dbReference type="UniPathway" id="UPA00219"/>
<dbReference type="SUPFAM" id="SSF53244">
    <property type="entry name" value="MurD-like peptide ligases, peptide-binding domain"/>
    <property type="match status" value="1"/>
</dbReference>
<dbReference type="NCBIfam" id="TIGR01143">
    <property type="entry name" value="murF"/>
    <property type="match status" value="1"/>
</dbReference>
<keyword evidence="5 10" id="KW-0067">ATP-binding</keyword>
<comment type="similarity">
    <text evidence="10">Belongs to the MurCDEF family. MurF subfamily.</text>
</comment>
<keyword evidence="4 10" id="KW-0547">Nucleotide-binding</keyword>
<feature type="domain" description="Mur ligase C-terminal" evidence="12">
    <location>
        <begin position="290"/>
        <end position="402"/>
    </location>
</feature>
<dbReference type="Pfam" id="PF08245">
    <property type="entry name" value="Mur_ligase_M"/>
    <property type="match status" value="1"/>
</dbReference>
<dbReference type="Gene3D" id="3.90.190.20">
    <property type="entry name" value="Mur ligase, C-terminal domain"/>
    <property type="match status" value="1"/>
</dbReference>
<comment type="catalytic activity">
    <reaction evidence="10 11">
        <text>D-alanyl-D-alanine + UDP-N-acetyl-alpha-D-muramoyl-L-alanyl-gamma-D-glutamyl-meso-2,6-diaminopimelate + ATP = UDP-N-acetyl-alpha-D-muramoyl-L-alanyl-gamma-D-glutamyl-meso-2,6-diaminopimeloyl-D-alanyl-D-alanine + ADP + phosphate + H(+)</text>
        <dbReference type="Rhea" id="RHEA:28374"/>
        <dbReference type="ChEBI" id="CHEBI:15378"/>
        <dbReference type="ChEBI" id="CHEBI:30616"/>
        <dbReference type="ChEBI" id="CHEBI:43474"/>
        <dbReference type="ChEBI" id="CHEBI:57822"/>
        <dbReference type="ChEBI" id="CHEBI:61386"/>
        <dbReference type="ChEBI" id="CHEBI:83905"/>
        <dbReference type="ChEBI" id="CHEBI:456216"/>
        <dbReference type="EC" id="6.3.2.10"/>
    </reaction>
</comment>
<dbReference type="Gene3D" id="3.40.1390.10">
    <property type="entry name" value="MurE/MurF, N-terminal domain"/>
    <property type="match status" value="1"/>
</dbReference>
<dbReference type="GO" id="GO:0005737">
    <property type="term" value="C:cytoplasm"/>
    <property type="evidence" value="ECO:0007669"/>
    <property type="project" value="UniProtKB-SubCell"/>
</dbReference>
<keyword evidence="1 10" id="KW-0963">Cytoplasm</keyword>
<dbReference type="InterPro" id="IPR013221">
    <property type="entry name" value="Mur_ligase_cen"/>
</dbReference>
<dbReference type="InterPro" id="IPR005863">
    <property type="entry name" value="UDP-N-AcMur_synth"/>
</dbReference>
<keyword evidence="7 10" id="KW-0573">Peptidoglycan synthesis</keyword>
<keyword evidence="15" id="KW-1185">Reference proteome</keyword>
<dbReference type="GO" id="GO:0008360">
    <property type="term" value="P:regulation of cell shape"/>
    <property type="evidence" value="ECO:0007669"/>
    <property type="project" value="UniProtKB-KW"/>
</dbReference>
<dbReference type="HAMAP" id="MF_02019">
    <property type="entry name" value="MurF"/>
    <property type="match status" value="1"/>
</dbReference>
<dbReference type="InterPro" id="IPR004101">
    <property type="entry name" value="Mur_ligase_C"/>
</dbReference>
<dbReference type="AlphaFoldDB" id="A0A1W6MLD1"/>
<keyword evidence="9 10" id="KW-0961">Cell wall biogenesis/degradation</keyword>
<comment type="function">
    <text evidence="10 11">Involved in cell wall formation. Catalyzes the final step in the synthesis of UDP-N-acetylmuramoyl-pentapeptide, the precursor of murein.</text>
</comment>
<comment type="subcellular location">
    <subcellularLocation>
        <location evidence="10 11">Cytoplasm</location>
    </subcellularLocation>
</comment>
<dbReference type="GO" id="GO:0051301">
    <property type="term" value="P:cell division"/>
    <property type="evidence" value="ECO:0007669"/>
    <property type="project" value="UniProtKB-KW"/>
</dbReference>
<reference evidence="14 15" key="1">
    <citation type="submission" date="2016-11" db="EMBL/GenBank/DDBJ databases">
        <title>Trade-off between light-utilization and light-protection in marine flavobacteria.</title>
        <authorList>
            <person name="Kumagai Y."/>
        </authorList>
    </citation>
    <scope>NUCLEOTIDE SEQUENCE [LARGE SCALE GENOMIC DNA]</scope>
    <source>
        <strain evidence="14 15">JCM 13191</strain>
    </source>
</reference>
<dbReference type="SUPFAM" id="SSF63418">
    <property type="entry name" value="MurE/MurF N-terminal domain"/>
    <property type="match status" value="1"/>
</dbReference>
<evidence type="ECO:0000256" key="11">
    <source>
        <dbReference type="RuleBase" id="RU004136"/>
    </source>
</evidence>
<evidence type="ECO:0000256" key="9">
    <source>
        <dbReference type="ARBA" id="ARBA00023316"/>
    </source>
</evidence>
<dbReference type="InterPro" id="IPR036615">
    <property type="entry name" value="Mur_ligase_C_dom_sf"/>
</dbReference>
<name>A0A1W6MLD1_9FLAO</name>
<dbReference type="Pfam" id="PF02875">
    <property type="entry name" value="Mur_ligase_C"/>
    <property type="match status" value="1"/>
</dbReference>
<dbReference type="PANTHER" id="PTHR43024">
    <property type="entry name" value="UDP-N-ACETYLMURAMOYL-TRIPEPTIDE--D-ALANYL-D-ALANINE LIGASE"/>
    <property type="match status" value="1"/>
</dbReference>
<gene>
    <name evidence="10" type="primary">murF</name>
    <name evidence="14" type="ORF">BST97_10645</name>
</gene>
<dbReference type="InterPro" id="IPR036565">
    <property type="entry name" value="Mur-like_cat_sf"/>
</dbReference>
<dbReference type="EC" id="6.3.2.10" evidence="10 11"/>
<dbReference type="InterPro" id="IPR035911">
    <property type="entry name" value="MurE/MurF_N"/>
</dbReference>
<dbReference type="GO" id="GO:0047480">
    <property type="term" value="F:UDP-N-acetylmuramoyl-tripeptide-D-alanyl-D-alanine ligase activity"/>
    <property type="evidence" value="ECO:0007669"/>
    <property type="project" value="UniProtKB-UniRule"/>
</dbReference>
<keyword evidence="6 10" id="KW-0133">Cell shape</keyword>
<evidence type="ECO:0000256" key="10">
    <source>
        <dbReference type="HAMAP-Rule" id="MF_02019"/>
    </source>
</evidence>
<accession>A0A1W6MLD1</accession>
<evidence type="ECO:0000256" key="2">
    <source>
        <dbReference type="ARBA" id="ARBA00022598"/>
    </source>
</evidence>
<protein>
    <recommendedName>
        <fullName evidence="10 11">UDP-N-acetylmuramoyl-tripeptide--D-alanyl-D-alanine ligase</fullName>
        <ecNumber evidence="10 11">6.3.2.10</ecNumber>
    </recommendedName>
    <alternativeName>
        <fullName evidence="10">D-alanyl-D-alanine-adding enzyme</fullName>
    </alternativeName>
</protein>
<evidence type="ECO:0000256" key="3">
    <source>
        <dbReference type="ARBA" id="ARBA00022618"/>
    </source>
</evidence>
<dbReference type="STRING" id="331648.BST97_10645"/>
<organism evidence="14 15">
    <name type="scientific">Nonlabens spongiae</name>
    <dbReference type="NCBI Taxonomy" id="331648"/>
    <lineage>
        <taxon>Bacteria</taxon>
        <taxon>Pseudomonadati</taxon>
        <taxon>Bacteroidota</taxon>
        <taxon>Flavobacteriia</taxon>
        <taxon>Flavobacteriales</taxon>
        <taxon>Flavobacteriaceae</taxon>
        <taxon>Nonlabens</taxon>
    </lineage>
</organism>
<keyword evidence="8 10" id="KW-0131">Cell cycle</keyword>
<keyword evidence="2 10" id="KW-0436">Ligase</keyword>
<dbReference type="GO" id="GO:0009252">
    <property type="term" value="P:peptidoglycan biosynthetic process"/>
    <property type="evidence" value="ECO:0007669"/>
    <property type="project" value="UniProtKB-UniRule"/>
</dbReference>
<keyword evidence="3 10" id="KW-0132">Cell division</keyword>
<evidence type="ECO:0000256" key="8">
    <source>
        <dbReference type="ARBA" id="ARBA00023306"/>
    </source>
</evidence>
<dbReference type="SUPFAM" id="SSF53623">
    <property type="entry name" value="MurD-like peptide ligases, catalytic domain"/>
    <property type="match status" value="1"/>
</dbReference>
<evidence type="ECO:0000256" key="5">
    <source>
        <dbReference type="ARBA" id="ARBA00022840"/>
    </source>
</evidence>
<evidence type="ECO:0000256" key="1">
    <source>
        <dbReference type="ARBA" id="ARBA00022490"/>
    </source>
</evidence>
<feature type="domain" description="Mur ligase central" evidence="13">
    <location>
        <begin position="94"/>
        <end position="266"/>
    </location>
</feature>
<evidence type="ECO:0000256" key="7">
    <source>
        <dbReference type="ARBA" id="ARBA00022984"/>
    </source>
</evidence>
<dbReference type="InterPro" id="IPR051046">
    <property type="entry name" value="MurCDEF_CellWall_CoF430Synth"/>
</dbReference>